<keyword evidence="2" id="KW-1185">Reference proteome</keyword>
<accession>A0AAV1R377</accession>
<comment type="caution">
    <text evidence="1">The sequence shown here is derived from an EMBL/GenBank/DDBJ whole genome shotgun (WGS) entry which is preliminary data.</text>
</comment>
<protein>
    <recommendedName>
        <fullName evidence="3">Methylated-DNA--[protein]-cysteine S-methyltransferase</fullName>
    </recommendedName>
</protein>
<organism evidence="1 2">
    <name type="scientific">Dovyalis caffra</name>
    <dbReference type="NCBI Taxonomy" id="77055"/>
    <lineage>
        <taxon>Eukaryota</taxon>
        <taxon>Viridiplantae</taxon>
        <taxon>Streptophyta</taxon>
        <taxon>Embryophyta</taxon>
        <taxon>Tracheophyta</taxon>
        <taxon>Spermatophyta</taxon>
        <taxon>Magnoliopsida</taxon>
        <taxon>eudicotyledons</taxon>
        <taxon>Gunneridae</taxon>
        <taxon>Pentapetalae</taxon>
        <taxon>rosids</taxon>
        <taxon>fabids</taxon>
        <taxon>Malpighiales</taxon>
        <taxon>Salicaceae</taxon>
        <taxon>Flacourtieae</taxon>
        <taxon>Dovyalis</taxon>
    </lineage>
</organism>
<dbReference type="PROSITE" id="PS00374">
    <property type="entry name" value="MGMT"/>
    <property type="match status" value="1"/>
</dbReference>
<evidence type="ECO:0000313" key="1">
    <source>
        <dbReference type="EMBL" id="CAK7326766.1"/>
    </source>
</evidence>
<dbReference type="EMBL" id="CAWUPB010000851">
    <property type="protein sequence ID" value="CAK7326766.1"/>
    <property type="molecule type" value="Genomic_DNA"/>
</dbReference>
<proteinExistence type="predicted"/>
<evidence type="ECO:0000313" key="2">
    <source>
        <dbReference type="Proteomes" id="UP001314170"/>
    </source>
</evidence>
<dbReference type="Proteomes" id="UP001314170">
    <property type="component" value="Unassembled WGS sequence"/>
</dbReference>
<dbReference type="GO" id="GO:0006281">
    <property type="term" value="P:DNA repair"/>
    <property type="evidence" value="ECO:0007669"/>
    <property type="project" value="InterPro"/>
</dbReference>
<gene>
    <name evidence="1" type="ORF">DCAF_LOCUS4470</name>
</gene>
<name>A0AAV1R377_9ROSI</name>
<dbReference type="InterPro" id="IPR001497">
    <property type="entry name" value="MethylDNA_cys_MeTrfase_AS"/>
</dbReference>
<sequence>MGQNGHHILTDMLFHIQLFKPAFLPCHRVLATGSVYLWVWWLPGRENGVKSAAQEWQKGMIELRRITYNSISRFSYHIPNKFLANYSQTLKCGSLSQSDPGMRKGTLSYRTRLPGIERTRCGPHWMRKEKRTYLSGGRKGP</sequence>
<dbReference type="AlphaFoldDB" id="A0AAV1R377"/>
<dbReference type="GO" id="GO:0003908">
    <property type="term" value="F:methylated-DNA-[protein]-cysteine S-methyltransferase activity"/>
    <property type="evidence" value="ECO:0007669"/>
    <property type="project" value="InterPro"/>
</dbReference>
<evidence type="ECO:0008006" key="3">
    <source>
        <dbReference type="Google" id="ProtNLM"/>
    </source>
</evidence>
<reference evidence="1 2" key="1">
    <citation type="submission" date="2024-01" db="EMBL/GenBank/DDBJ databases">
        <authorList>
            <person name="Waweru B."/>
        </authorList>
    </citation>
    <scope>NUCLEOTIDE SEQUENCE [LARGE SCALE GENOMIC DNA]</scope>
</reference>